<organism evidence="15 16">
    <name type="scientific">Aphanomyces stellatus</name>
    <dbReference type="NCBI Taxonomy" id="120398"/>
    <lineage>
        <taxon>Eukaryota</taxon>
        <taxon>Sar</taxon>
        <taxon>Stramenopiles</taxon>
        <taxon>Oomycota</taxon>
        <taxon>Saprolegniomycetes</taxon>
        <taxon>Saprolegniales</taxon>
        <taxon>Verrucalvaceae</taxon>
        <taxon>Aphanomyces</taxon>
    </lineage>
</organism>
<keyword evidence="2" id="KW-0723">Serine/threonine-protein kinase</keyword>
<dbReference type="SUPFAM" id="SSF56112">
    <property type="entry name" value="Protein kinase-like (PK-like)"/>
    <property type="match status" value="1"/>
</dbReference>
<dbReference type="InterPro" id="IPR008271">
    <property type="entry name" value="Ser/Thr_kinase_AS"/>
</dbReference>
<dbReference type="Gene3D" id="2.60.40.150">
    <property type="entry name" value="C2 domain"/>
    <property type="match status" value="1"/>
</dbReference>
<keyword evidence="3" id="KW-0597">Phosphoprotein</keyword>
<dbReference type="PROSITE" id="PS50186">
    <property type="entry name" value="DEP"/>
    <property type="match status" value="1"/>
</dbReference>
<sequence length="747" mass="83805">MEADLPPRRAKSKSSPVYPRNASSRPQSQNSGTPTPLSIETVRRYLLKLTPIEGKDLLPAGRNPFCTLVLLDKDMKEIKGEKRRTPVGKVSGTGANNPMWSPLKAAVLRSMESSNETNMPLGIGVAAAAEEYTFGTTVNLRKAKYVLVKCKDKGQVQTEDLGRLLLAIDDLETSGVELTSWYDLQMHTSMKRVQGRLKISCRIIREPSRKQLWQAAEQMRSEISVKDHYLYLKCHPMSFSGRHATEWMLRHGHNRPMNGGITCNTEEEALTIGQCWLRAGIVTSISSFGGTSTGVSSAFQNTTWKYYRFAMNHLDPFIQQDKKYECWCFLEQDDLVHEIEYEDDDVSPSAPPMLVTQSSRDGLHSLASSVTNSSSSSLLPPPPVPTTKPKSMSSAAEERMSSFKKKQPSLKIDDFELLRVLGTGTFGRVVSARHRATNDVYAIKIVHKFGMDEVSKANAKRERDVLMEATHPFVASLLFAFQNEDKLYMGMEYLSGGDLRYHLQAHSSGWIPLTPARIKLYAAELVAALAHLHSLHIVYRDLKPENVLVARDGHVKLVDFGLSKVTKSTSRTLAGSPEYIAPEVLLSAAKKEGYSDSCDWWSLGVLLYELHVGRTPFKDENQAIMYRNIAEGPVYVPQEWGGDVASIIHGLIERDVTKRLGNNEPVPFSIMNHPYFGGINWDILQAKGVAPEWVPQRDEMYVDDEFSSVIPVDTPEWRMLDEVDRAREHIADFSFRPTEVFSKPPPL</sequence>
<keyword evidence="5 10" id="KW-0547">Nucleotide-binding</keyword>
<feature type="binding site" evidence="10">
    <location>
        <position position="444"/>
    </location>
    <ligand>
        <name>ATP</name>
        <dbReference type="ChEBI" id="CHEBI:30616"/>
    </ligand>
</feature>
<feature type="compositionally biased region" description="Polar residues" evidence="11">
    <location>
        <begin position="21"/>
        <end position="37"/>
    </location>
</feature>
<dbReference type="PANTHER" id="PTHR24351">
    <property type="entry name" value="RIBOSOMAL PROTEIN S6 KINASE"/>
    <property type="match status" value="1"/>
</dbReference>
<proteinExistence type="predicted"/>
<dbReference type="InterPro" id="IPR000719">
    <property type="entry name" value="Prot_kinase_dom"/>
</dbReference>
<dbReference type="AlphaFoldDB" id="A0A485KKG9"/>
<comment type="catalytic activity">
    <reaction evidence="9">
        <text>L-seryl-[protein] + ATP = O-phospho-L-seryl-[protein] + ADP + H(+)</text>
        <dbReference type="Rhea" id="RHEA:17989"/>
        <dbReference type="Rhea" id="RHEA-COMP:9863"/>
        <dbReference type="Rhea" id="RHEA-COMP:11604"/>
        <dbReference type="ChEBI" id="CHEBI:15378"/>
        <dbReference type="ChEBI" id="CHEBI:29999"/>
        <dbReference type="ChEBI" id="CHEBI:30616"/>
        <dbReference type="ChEBI" id="CHEBI:83421"/>
        <dbReference type="ChEBI" id="CHEBI:456216"/>
        <dbReference type="EC" id="2.7.11.1"/>
    </reaction>
</comment>
<dbReference type="InterPro" id="IPR036388">
    <property type="entry name" value="WH-like_DNA-bd_sf"/>
</dbReference>
<dbReference type="InterPro" id="IPR036390">
    <property type="entry name" value="WH_DNA-bd_sf"/>
</dbReference>
<reference evidence="15 16" key="1">
    <citation type="submission" date="2019-03" db="EMBL/GenBank/DDBJ databases">
        <authorList>
            <person name="Gaulin E."/>
            <person name="Dumas B."/>
        </authorList>
    </citation>
    <scope>NUCLEOTIDE SEQUENCE [LARGE SCALE GENOMIC DNA]</scope>
    <source>
        <strain evidence="15">CBS 568.67</strain>
    </source>
</reference>
<dbReference type="SMART" id="SM00220">
    <property type="entry name" value="S_TKc"/>
    <property type="match status" value="1"/>
</dbReference>
<feature type="region of interest" description="Disordered" evidence="11">
    <location>
        <begin position="365"/>
        <end position="400"/>
    </location>
</feature>
<evidence type="ECO:0000256" key="8">
    <source>
        <dbReference type="ARBA" id="ARBA00047899"/>
    </source>
</evidence>
<evidence type="ECO:0000256" key="4">
    <source>
        <dbReference type="ARBA" id="ARBA00022679"/>
    </source>
</evidence>
<keyword evidence="6" id="KW-0418">Kinase</keyword>
<dbReference type="PROSITE" id="PS00108">
    <property type="entry name" value="PROTEIN_KINASE_ST"/>
    <property type="match status" value="1"/>
</dbReference>
<dbReference type="InterPro" id="IPR035892">
    <property type="entry name" value="C2_domain_sf"/>
</dbReference>
<dbReference type="Pfam" id="PF00069">
    <property type="entry name" value="Pkinase"/>
    <property type="match status" value="1"/>
</dbReference>
<evidence type="ECO:0000259" key="13">
    <source>
        <dbReference type="PROSITE" id="PS50186"/>
    </source>
</evidence>
<name>A0A485KKG9_9STRA</name>
<evidence type="ECO:0000256" key="5">
    <source>
        <dbReference type="ARBA" id="ARBA00022741"/>
    </source>
</evidence>
<dbReference type="Proteomes" id="UP000332933">
    <property type="component" value="Unassembled WGS sequence"/>
</dbReference>
<keyword evidence="7 10" id="KW-0067">ATP-binding</keyword>
<dbReference type="EMBL" id="CAADRA010005124">
    <property type="protein sequence ID" value="VFT85396.1"/>
    <property type="molecule type" value="Genomic_DNA"/>
</dbReference>
<dbReference type="PROSITE" id="PS00107">
    <property type="entry name" value="PROTEIN_KINASE_ATP"/>
    <property type="match status" value="1"/>
</dbReference>
<dbReference type="CDD" id="cd05123">
    <property type="entry name" value="STKc_AGC"/>
    <property type="match status" value="1"/>
</dbReference>
<evidence type="ECO:0000256" key="3">
    <source>
        <dbReference type="ARBA" id="ARBA00022553"/>
    </source>
</evidence>
<dbReference type="SUPFAM" id="SSF46785">
    <property type="entry name" value="Winged helix' DNA-binding domain"/>
    <property type="match status" value="1"/>
</dbReference>
<dbReference type="InterPro" id="IPR000591">
    <property type="entry name" value="DEP_dom"/>
</dbReference>
<dbReference type="CDD" id="cd00030">
    <property type="entry name" value="C2"/>
    <property type="match status" value="1"/>
</dbReference>
<evidence type="ECO:0000259" key="12">
    <source>
        <dbReference type="PROSITE" id="PS50011"/>
    </source>
</evidence>
<dbReference type="EMBL" id="VJMH01005103">
    <property type="protein sequence ID" value="KAF0701064.1"/>
    <property type="molecule type" value="Genomic_DNA"/>
</dbReference>
<accession>A0A485KKG9</accession>
<dbReference type="GO" id="GO:0004674">
    <property type="term" value="F:protein serine/threonine kinase activity"/>
    <property type="evidence" value="ECO:0007669"/>
    <property type="project" value="UniProtKB-KW"/>
</dbReference>
<keyword evidence="16" id="KW-1185">Reference proteome</keyword>
<keyword evidence="4" id="KW-0808">Transferase</keyword>
<feature type="region of interest" description="Disordered" evidence="11">
    <location>
        <begin position="1"/>
        <end position="37"/>
    </location>
</feature>
<evidence type="ECO:0000256" key="6">
    <source>
        <dbReference type="ARBA" id="ARBA00022777"/>
    </source>
</evidence>
<evidence type="ECO:0000313" key="16">
    <source>
        <dbReference type="Proteomes" id="UP000332933"/>
    </source>
</evidence>
<evidence type="ECO:0000256" key="11">
    <source>
        <dbReference type="SAM" id="MobiDB-lite"/>
    </source>
</evidence>
<dbReference type="InterPro" id="IPR011009">
    <property type="entry name" value="Kinase-like_dom_sf"/>
</dbReference>
<dbReference type="OrthoDB" id="148732at2759"/>
<evidence type="ECO:0000313" key="14">
    <source>
        <dbReference type="EMBL" id="KAF0701064.1"/>
    </source>
</evidence>
<dbReference type="InterPro" id="IPR045270">
    <property type="entry name" value="STKc_AGC"/>
</dbReference>
<evidence type="ECO:0000256" key="1">
    <source>
        <dbReference type="ARBA" id="ARBA00012513"/>
    </source>
</evidence>
<feature type="compositionally biased region" description="Low complexity" evidence="11">
    <location>
        <begin position="365"/>
        <end position="378"/>
    </location>
</feature>
<dbReference type="InterPro" id="IPR017441">
    <property type="entry name" value="Protein_kinase_ATP_BS"/>
</dbReference>
<dbReference type="Gene3D" id="1.10.510.10">
    <property type="entry name" value="Transferase(Phosphotransferase) domain 1"/>
    <property type="match status" value="1"/>
</dbReference>
<evidence type="ECO:0000256" key="9">
    <source>
        <dbReference type="ARBA" id="ARBA00048679"/>
    </source>
</evidence>
<dbReference type="EC" id="2.7.11.1" evidence="1"/>
<dbReference type="Gene3D" id="3.30.200.20">
    <property type="entry name" value="Phosphorylase Kinase, domain 1"/>
    <property type="match status" value="1"/>
</dbReference>
<dbReference type="GO" id="GO:0035556">
    <property type="term" value="P:intracellular signal transduction"/>
    <property type="evidence" value="ECO:0007669"/>
    <property type="project" value="InterPro"/>
</dbReference>
<reference evidence="14" key="2">
    <citation type="submission" date="2019-06" db="EMBL/GenBank/DDBJ databases">
        <title>Genomics analysis of Aphanomyces spp. identifies a new class of oomycete effector associated with host adaptation.</title>
        <authorList>
            <person name="Gaulin E."/>
        </authorList>
    </citation>
    <scope>NUCLEOTIDE SEQUENCE</scope>
    <source>
        <strain evidence="14">CBS 578.67</strain>
    </source>
</reference>
<dbReference type="CDD" id="cd04371">
    <property type="entry name" value="DEP"/>
    <property type="match status" value="1"/>
</dbReference>
<feature type="domain" description="DEP" evidence="13">
    <location>
        <begin position="219"/>
        <end position="311"/>
    </location>
</feature>
<dbReference type="Gene3D" id="1.10.10.10">
    <property type="entry name" value="Winged helix-like DNA-binding domain superfamily/Winged helix DNA-binding domain"/>
    <property type="match status" value="1"/>
</dbReference>
<comment type="catalytic activity">
    <reaction evidence="8">
        <text>L-threonyl-[protein] + ATP = O-phospho-L-threonyl-[protein] + ADP + H(+)</text>
        <dbReference type="Rhea" id="RHEA:46608"/>
        <dbReference type="Rhea" id="RHEA-COMP:11060"/>
        <dbReference type="Rhea" id="RHEA-COMP:11605"/>
        <dbReference type="ChEBI" id="CHEBI:15378"/>
        <dbReference type="ChEBI" id="CHEBI:30013"/>
        <dbReference type="ChEBI" id="CHEBI:30616"/>
        <dbReference type="ChEBI" id="CHEBI:61977"/>
        <dbReference type="ChEBI" id="CHEBI:456216"/>
        <dbReference type="EC" id="2.7.11.1"/>
    </reaction>
</comment>
<evidence type="ECO:0000256" key="10">
    <source>
        <dbReference type="PROSITE-ProRule" id="PRU10141"/>
    </source>
</evidence>
<dbReference type="PROSITE" id="PS50011">
    <property type="entry name" value="PROTEIN_KINASE_DOM"/>
    <property type="match status" value="1"/>
</dbReference>
<dbReference type="FunFam" id="1.10.510.10:FF:000294">
    <property type="entry name" value="Serine/threonine-protein kinase OXI1"/>
    <property type="match status" value="1"/>
</dbReference>
<evidence type="ECO:0000313" key="15">
    <source>
        <dbReference type="EMBL" id="VFT85396.1"/>
    </source>
</evidence>
<evidence type="ECO:0000256" key="2">
    <source>
        <dbReference type="ARBA" id="ARBA00022527"/>
    </source>
</evidence>
<feature type="domain" description="Protein kinase" evidence="12">
    <location>
        <begin position="415"/>
        <end position="676"/>
    </location>
</feature>
<evidence type="ECO:0000256" key="7">
    <source>
        <dbReference type="ARBA" id="ARBA00022840"/>
    </source>
</evidence>
<protein>
    <recommendedName>
        <fullName evidence="1">non-specific serine/threonine protein kinase</fullName>
        <ecNumber evidence="1">2.7.11.1</ecNumber>
    </recommendedName>
</protein>
<dbReference type="GO" id="GO:0005524">
    <property type="term" value="F:ATP binding"/>
    <property type="evidence" value="ECO:0007669"/>
    <property type="project" value="UniProtKB-UniRule"/>
</dbReference>
<gene>
    <name evidence="15" type="primary">Aste57867_8510</name>
    <name evidence="14" type="ORF">As57867_008478</name>
    <name evidence="15" type="ORF">ASTE57867_8510</name>
</gene>